<dbReference type="InterPro" id="IPR001810">
    <property type="entry name" value="F-box_dom"/>
</dbReference>
<evidence type="ECO:0000313" key="5">
    <source>
        <dbReference type="Proteomes" id="UP000663882"/>
    </source>
</evidence>
<accession>A0A814U6J1</accession>
<dbReference type="Proteomes" id="UP000663889">
    <property type="component" value="Unassembled WGS sequence"/>
</dbReference>
<gene>
    <name evidence="4" type="ORF">OTI717_LOCUS27212</name>
    <name evidence="3" type="ORF">RFH988_LOCUS22889</name>
    <name evidence="2" type="ORF">SEV965_LOCUS15707</name>
</gene>
<organism evidence="3 5">
    <name type="scientific">Rotaria sordida</name>
    <dbReference type="NCBI Taxonomy" id="392033"/>
    <lineage>
        <taxon>Eukaryota</taxon>
        <taxon>Metazoa</taxon>
        <taxon>Spiralia</taxon>
        <taxon>Gnathifera</taxon>
        <taxon>Rotifera</taxon>
        <taxon>Eurotatoria</taxon>
        <taxon>Bdelloidea</taxon>
        <taxon>Philodinida</taxon>
        <taxon>Philodinidae</taxon>
        <taxon>Rotaria</taxon>
    </lineage>
</organism>
<dbReference type="AlphaFoldDB" id="A0A814U6J1"/>
<evidence type="ECO:0000313" key="2">
    <source>
        <dbReference type="EMBL" id="CAF1097785.1"/>
    </source>
</evidence>
<dbReference type="Proteomes" id="UP000663823">
    <property type="component" value="Unassembled WGS sequence"/>
</dbReference>
<feature type="domain" description="F-box" evidence="1">
    <location>
        <begin position="1"/>
        <end position="47"/>
    </location>
</feature>
<evidence type="ECO:0000259" key="1">
    <source>
        <dbReference type="PROSITE" id="PS50181"/>
    </source>
</evidence>
<evidence type="ECO:0000313" key="4">
    <source>
        <dbReference type="EMBL" id="CAF3966769.1"/>
    </source>
</evidence>
<reference evidence="3" key="1">
    <citation type="submission" date="2021-02" db="EMBL/GenBank/DDBJ databases">
        <authorList>
            <person name="Nowell W R."/>
        </authorList>
    </citation>
    <scope>NUCLEOTIDE SEQUENCE</scope>
</reference>
<sequence length="514" mass="60427">MNILDLPDEILLCILNKLNNINILYSLVNVNQRFDRLVLDSIYIRDLDFTANDKSQEYRQFLDRFCTSILPRIHHQINKLTLGHLSIERLLHIVDYSQLYSLSLIVCVPETILNYLIGDTILIRLLNKQITHFNLKTEFRTIELFGRYEPTLFAMVLSFAKCLTDFTFVQCHRDPSTNSLFTVFSPHCVSSTLTKLKIDVNTLDDCLYILDGRFDCLSILIIDIEKIRPLLSNIDTTKQISKLKYLSLTSISLTSFYHEFVPLFRRMPNLEELTLFLFVKRINSTYIDGIHLNNEILIHMPRVNKFTFSITTLACNRQSNIILPSNDDIQRSFIERRCQQIGSYADDNTMKIRARCHIYSLPYQFHMFHNVTNSFKGGIFNKVRSVIIIDDIRPFEHEFFQIISQSFPFLETLSIQNDEPQKYKTNSFTFITFPHLAVLNLELAHIDYVEQFLFERKTRLPCLLHLTIQYESLVMITNNFTNDPTRLNFTQLKNLVTDESFIRPENFHSYFPQL</sequence>
<dbReference type="EMBL" id="CAJNOU010000831">
    <property type="protein sequence ID" value="CAF1097785.1"/>
    <property type="molecule type" value="Genomic_DNA"/>
</dbReference>
<dbReference type="EMBL" id="CAJNOO010001553">
    <property type="protein sequence ID" value="CAF1169448.1"/>
    <property type="molecule type" value="Genomic_DNA"/>
</dbReference>
<protein>
    <recommendedName>
        <fullName evidence="1">F-box domain-containing protein</fullName>
    </recommendedName>
</protein>
<dbReference type="EMBL" id="CAJOAX010005984">
    <property type="protein sequence ID" value="CAF3966769.1"/>
    <property type="molecule type" value="Genomic_DNA"/>
</dbReference>
<dbReference type="Proteomes" id="UP000663882">
    <property type="component" value="Unassembled WGS sequence"/>
</dbReference>
<proteinExistence type="predicted"/>
<name>A0A814U6J1_9BILA</name>
<dbReference type="OrthoDB" id="10012551at2759"/>
<dbReference type="PROSITE" id="PS50181">
    <property type="entry name" value="FBOX"/>
    <property type="match status" value="1"/>
</dbReference>
<evidence type="ECO:0000313" key="3">
    <source>
        <dbReference type="EMBL" id="CAF1169448.1"/>
    </source>
</evidence>
<comment type="caution">
    <text evidence="3">The sequence shown here is derived from an EMBL/GenBank/DDBJ whole genome shotgun (WGS) entry which is preliminary data.</text>
</comment>